<evidence type="ECO:0008006" key="3">
    <source>
        <dbReference type="Google" id="ProtNLM"/>
    </source>
</evidence>
<protein>
    <recommendedName>
        <fullName evidence="3">TIGR02757 family protein</fullName>
    </recommendedName>
</protein>
<gene>
    <name evidence="1" type="ORF">B879_01681</name>
</gene>
<proteinExistence type="predicted"/>
<reference evidence="1 2" key="1">
    <citation type="journal article" date="2012" name="J. Bacteriol.">
        <title>Draft Genome Sequence of Cecembia lonarensis Strain LW9T, Isolated from Lonar Lake, a Haloalkaline Lake in India.</title>
        <authorList>
            <person name="Shivaji S."/>
            <person name="Ara S."/>
            <person name="Singh A."/>
            <person name="Pinnaka A.K."/>
        </authorList>
    </citation>
    <scope>NUCLEOTIDE SEQUENCE [LARGE SCALE GENOMIC DNA]</scope>
    <source>
        <strain evidence="1 2">LW9</strain>
    </source>
</reference>
<keyword evidence="2" id="KW-1185">Reference proteome</keyword>
<dbReference type="Pfam" id="PF09674">
    <property type="entry name" value="DUF2400"/>
    <property type="match status" value="1"/>
</dbReference>
<comment type="caution">
    <text evidence="1">The sequence shown here is derived from an EMBL/GenBank/DDBJ whole genome shotgun (WGS) entry which is preliminary data.</text>
</comment>
<dbReference type="PATRIC" id="fig|1225176.3.peg.1792"/>
<dbReference type="NCBIfam" id="TIGR02757">
    <property type="entry name" value="TIGR02757 family protein"/>
    <property type="match status" value="1"/>
</dbReference>
<dbReference type="EMBL" id="AMGM01000020">
    <property type="protein sequence ID" value="EKB49664.1"/>
    <property type="molecule type" value="Genomic_DNA"/>
</dbReference>
<organism evidence="1 2">
    <name type="scientific">Cecembia lonarensis (strain CCUG 58316 / KCTC 22772 / LW9)</name>
    <dbReference type="NCBI Taxonomy" id="1225176"/>
    <lineage>
        <taxon>Bacteria</taxon>
        <taxon>Pseudomonadati</taxon>
        <taxon>Bacteroidota</taxon>
        <taxon>Cytophagia</taxon>
        <taxon>Cytophagales</taxon>
        <taxon>Cyclobacteriaceae</taxon>
        <taxon>Cecembia</taxon>
    </lineage>
</organism>
<evidence type="ECO:0000313" key="1">
    <source>
        <dbReference type="EMBL" id="EKB49664.1"/>
    </source>
</evidence>
<name>K1LZY3_CECL9</name>
<evidence type="ECO:0000313" key="2">
    <source>
        <dbReference type="Proteomes" id="UP000004478"/>
    </source>
</evidence>
<sequence>MAPKGERSTLRSEMELKDFLDQKVAQFNQPGFIALDPISIPHRFSKKQDIEIAGFFAAILAWGQRKTIINKCLELLAMMDNAPHDFMLHHQEEDLKPFLNFKHRTFNDIDTLYFIAFFAWYYRNHQSLETAFTLEWTDDPDVMEQLLVNFHHFFFSLPDAPQRTRKHIATPARKAACKRINMFLRWMVRKDDKGVDFGIWNTLKPYQLICPCDLHVDRVGREFGLITRKQTDWLTAVELTQRLRELDPKDPVKYDFALFGMGVG</sequence>
<dbReference type="Proteomes" id="UP000004478">
    <property type="component" value="Unassembled WGS sequence"/>
</dbReference>
<dbReference type="AlphaFoldDB" id="K1LZY3"/>
<accession>K1LZY3</accession>
<dbReference type="InterPro" id="IPR014127">
    <property type="entry name" value="CHP02757"/>
</dbReference>